<gene>
    <name evidence="1" type="ORF">ADK38_18390</name>
</gene>
<proteinExistence type="predicted"/>
<evidence type="ECO:0000313" key="1">
    <source>
        <dbReference type="EMBL" id="KOG88695.1"/>
    </source>
</evidence>
<feature type="non-terminal residue" evidence="1">
    <location>
        <position position="171"/>
    </location>
</feature>
<accession>A0ABR5J5L8</accession>
<dbReference type="Proteomes" id="UP000037020">
    <property type="component" value="Unassembled WGS sequence"/>
</dbReference>
<protein>
    <submittedName>
        <fullName evidence="1">Uncharacterized protein</fullName>
    </submittedName>
</protein>
<organism evidence="1 2">
    <name type="scientific">Streptomyces varsoviensis</name>
    <dbReference type="NCBI Taxonomy" id="67373"/>
    <lineage>
        <taxon>Bacteria</taxon>
        <taxon>Bacillati</taxon>
        <taxon>Actinomycetota</taxon>
        <taxon>Actinomycetes</taxon>
        <taxon>Kitasatosporales</taxon>
        <taxon>Streptomycetaceae</taxon>
        <taxon>Streptomyces</taxon>
    </lineage>
</organism>
<dbReference type="EMBL" id="LGUT01001568">
    <property type="protein sequence ID" value="KOG88695.1"/>
    <property type="molecule type" value="Genomic_DNA"/>
</dbReference>
<name>A0ABR5J5L8_9ACTN</name>
<keyword evidence="2" id="KW-1185">Reference proteome</keyword>
<reference evidence="1 2" key="1">
    <citation type="submission" date="2015-07" db="EMBL/GenBank/DDBJ databases">
        <authorList>
            <person name="Ju K.-S."/>
            <person name="Doroghazi J.R."/>
            <person name="Metcalf W.W."/>
        </authorList>
    </citation>
    <scope>NUCLEOTIDE SEQUENCE [LARGE SCALE GENOMIC DNA]</scope>
    <source>
        <strain evidence="1 2">NRRL B-3589</strain>
    </source>
</reference>
<sequence length="171" mass="18539">MSALLLDVVRHTGSPRLTALVPAVTSSTTRLRPLLEELRSANQSPCVGAYLDGSVDSGYRTVQEEVLTQELLALARLVGPPAATLRLVLAELALLRARQTALACWLRFGELLRSLVPTRPDVVSIGAGLGEFEGTLVRETAARALCVDIQHDADAEPSRRPQGLRRRRITP</sequence>
<comment type="caution">
    <text evidence="1">The sequence shown here is derived from an EMBL/GenBank/DDBJ whole genome shotgun (WGS) entry which is preliminary data.</text>
</comment>
<evidence type="ECO:0000313" key="2">
    <source>
        <dbReference type="Proteomes" id="UP000037020"/>
    </source>
</evidence>